<feature type="transmembrane region" description="Helical" evidence="6">
    <location>
        <begin position="12"/>
        <end position="33"/>
    </location>
</feature>
<comment type="similarity">
    <text evidence="2">Belongs to the TVP18 family.</text>
</comment>
<sequence>MVVMEELKSRNFSLYAQWGGVVSIILLIILGAISFLGNIPFAIIGWIFAFVLVFVEVPLCIKFCPTSPRFDGFVSKFESSYLRGALYLVMAIVMFLSNTIGSATLLNLPAVILLLTSFCYLIAGFKQQPHASSKILGGTGVDNVV</sequence>
<evidence type="ECO:0000256" key="2">
    <source>
        <dbReference type="ARBA" id="ARBA00005738"/>
    </source>
</evidence>
<evidence type="ECO:0000313" key="8">
    <source>
        <dbReference type="Proteomes" id="UP000078561"/>
    </source>
</evidence>
<keyword evidence="5 6" id="KW-0472">Membrane</keyword>
<comment type="subcellular location">
    <subcellularLocation>
        <location evidence="1">Endomembrane system</location>
        <topology evidence="1">Multi-pass membrane protein</topology>
    </subcellularLocation>
</comment>
<dbReference type="GO" id="GO:0016192">
    <property type="term" value="P:vesicle-mediated transport"/>
    <property type="evidence" value="ECO:0007669"/>
    <property type="project" value="TreeGrafter"/>
</dbReference>
<organism evidence="7">
    <name type="scientific">Absidia glauca</name>
    <name type="common">Pin mould</name>
    <dbReference type="NCBI Taxonomy" id="4829"/>
    <lineage>
        <taxon>Eukaryota</taxon>
        <taxon>Fungi</taxon>
        <taxon>Fungi incertae sedis</taxon>
        <taxon>Mucoromycota</taxon>
        <taxon>Mucoromycotina</taxon>
        <taxon>Mucoromycetes</taxon>
        <taxon>Mucorales</taxon>
        <taxon>Cunninghamellaceae</taxon>
        <taxon>Absidia</taxon>
    </lineage>
</organism>
<evidence type="ECO:0000256" key="5">
    <source>
        <dbReference type="ARBA" id="ARBA00023136"/>
    </source>
</evidence>
<dbReference type="STRING" id="4829.A0A168PP92"/>
<evidence type="ECO:0000256" key="6">
    <source>
        <dbReference type="SAM" id="Phobius"/>
    </source>
</evidence>
<evidence type="ECO:0000313" key="7">
    <source>
        <dbReference type="EMBL" id="SAM02725.1"/>
    </source>
</evidence>
<dbReference type="Pfam" id="PF10233">
    <property type="entry name" value="Cg6151-P"/>
    <property type="match status" value="1"/>
</dbReference>
<feature type="transmembrane region" description="Helical" evidence="6">
    <location>
        <begin position="81"/>
        <end position="100"/>
    </location>
</feature>
<dbReference type="InterPro" id="IPR019365">
    <property type="entry name" value="TVP18/Ca-channel_flower"/>
</dbReference>
<dbReference type="OrthoDB" id="5591789at2759"/>
<dbReference type="InParanoid" id="A0A168PP92"/>
<feature type="transmembrane region" description="Helical" evidence="6">
    <location>
        <begin position="106"/>
        <end position="125"/>
    </location>
</feature>
<dbReference type="OMA" id="IYAQWLG"/>
<dbReference type="FunCoup" id="A0A168PP92">
    <property type="interactions" value="60"/>
</dbReference>
<evidence type="ECO:0000256" key="4">
    <source>
        <dbReference type="ARBA" id="ARBA00022989"/>
    </source>
</evidence>
<evidence type="ECO:0000256" key="3">
    <source>
        <dbReference type="ARBA" id="ARBA00022692"/>
    </source>
</evidence>
<dbReference type="AlphaFoldDB" id="A0A168PP92"/>
<name>A0A168PP92_ABSGL</name>
<dbReference type="SMART" id="SM01077">
    <property type="entry name" value="Cg6151-P"/>
    <property type="match status" value="1"/>
</dbReference>
<gene>
    <name evidence="7" type="primary">ABSGL_08541.1 scaffold 10403</name>
</gene>
<dbReference type="GO" id="GO:0012505">
    <property type="term" value="C:endomembrane system"/>
    <property type="evidence" value="ECO:0007669"/>
    <property type="project" value="UniProtKB-SubCell"/>
</dbReference>
<protein>
    <recommendedName>
        <fullName evidence="9">Golgi apparatus membrane protein TVP18</fullName>
    </recommendedName>
</protein>
<dbReference type="PANTHER" id="PTHR13314">
    <property type="entry name" value="CALCIUM CHANNEL FLOWER HOMOLOG"/>
    <property type="match status" value="1"/>
</dbReference>
<evidence type="ECO:0000256" key="1">
    <source>
        <dbReference type="ARBA" id="ARBA00004127"/>
    </source>
</evidence>
<reference evidence="7" key="1">
    <citation type="submission" date="2016-04" db="EMBL/GenBank/DDBJ databases">
        <authorList>
            <person name="Evans L.H."/>
            <person name="Alamgir A."/>
            <person name="Owens N."/>
            <person name="Weber N.D."/>
            <person name="Virtaneva K."/>
            <person name="Barbian K."/>
            <person name="Babar A."/>
            <person name="Rosenke K."/>
        </authorList>
    </citation>
    <scope>NUCLEOTIDE SEQUENCE [LARGE SCALE GENOMIC DNA]</scope>
    <source>
        <strain evidence="7">CBS 101.48</strain>
    </source>
</reference>
<dbReference type="GO" id="GO:0016020">
    <property type="term" value="C:membrane"/>
    <property type="evidence" value="ECO:0007669"/>
    <property type="project" value="InterPro"/>
</dbReference>
<feature type="transmembrane region" description="Helical" evidence="6">
    <location>
        <begin position="39"/>
        <end position="61"/>
    </location>
</feature>
<keyword evidence="8" id="KW-1185">Reference proteome</keyword>
<dbReference type="EMBL" id="LT554008">
    <property type="protein sequence ID" value="SAM02725.1"/>
    <property type="molecule type" value="Genomic_DNA"/>
</dbReference>
<dbReference type="PANTHER" id="PTHR13314:SF2">
    <property type="entry name" value="CALCIUM CHANNEL FLOWER HOMOLOG"/>
    <property type="match status" value="1"/>
</dbReference>
<keyword evidence="3 6" id="KW-0812">Transmembrane</keyword>
<accession>A0A168PP92</accession>
<dbReference type="Proteomes" id="UP000078561">
    <property type="component" value="Unassembled WGS sequence"/>
</dbReference>
<evidence type="ECO:0008006" key="9">
    <source>
        <dbReference type="Google" id="ProtNLM"/>
    </source>
</evidence>
<proteinExistence type="inferred from homology"/>
<keyword evidence="4 6" id="KW-1133">Transmembrane helix</keyword>